<organism evidence="2 3">
    <name type="scientific">Piromyces finnis</name>
    <dbReference type="NCBI Taxonomy" id="1754191"/>
    <lineage>
        <taxon>Eukaryota</taxon>
        <taxon>Fungi</taxon>
        <taxon>Fungi incertae sedis</taxon>
        <taxon>Chytridiomycota</taxon>
        <taxon>Chytridiomycota incertae sedis</taxon>
        <taxon>Neocallimastigomycetes</taxon>
        <taxon>Neocallimastigales</taxon>
        <taxon>Neocallimastigaceae</taxon>
        <taxon>Piromyces</taxon>
    </lineage>
</organism>
<dbReference type="Gene3D" id="1.20.140.30">
    <property type="entry name" value="MOB kinase activator"/>
    <property type="match status" value="1"/>
</dbReference>
<name>A0A1Y1VH48_9FUNG</name>
<dbReference type="GO" id="GO:0007163">
    <property type="term" value="P:establishment or maintenance of cell polarity"/>
    <property type="evidence" value="ECO:0007669"/>
    <property type="project" value="EnsemblFungi"/>
</dbReference>
<evidence type="ECO:0000313" key="2">
    <source>
        <dbReference type="EMBL" id="ORX54780.1"/>
    </source>
</evidence>
<accession>A0A1Y1VH48</accession>
<dbReference type="EMBL" id="MCFH01000010">
    <property type="protein sequence ID" value="ORX54780.1"/>
    <property type="molecule type" value="Genomic_DNA"/>
</dbReference>
<dbReference type="InterPro" id="IPR036703">
    <property type="entry name" value="MOB_kinase_act_sf"/>
</dbReference>
<reference evidence="2 3" key="2">
    <citation type="submission" date="2016-08" db="EMBL/GenBank/DDBJ databases">
        <title>Pervasive Adenine N6-methylation of Active Genes in Fungi.</title>
        <authorList>
            <consortium name="DOE Joint Genome Institute"/>
            <person name="Mondo S.J."/>
            <person name="Dannebaum R.O."/>
            <person name="Kuo R.C."/>
            <person name="Labutti K."/>
            <person name="Haridas S."/>
            <person name="Kuo A."/>
            <person name="Salamov A."/>
            <person name="Ahrendt S.R."/>
            <person name="Lipzen A."/>
            <person name="Sullivan W."/>
            <person name="Andreopoulos W.B."/>
            <person name="Clum A."/>
            <person name="Lindquist E."/>
            <person name="Daum C."/>
            <person name="Ramamoorthy G.K."/>
            <person name="Gryganskyi A."/>
            <person name="Culley D."/>
            <person name="Magnuson J.K."/>
            <person name="James T.Y."/>
            <person name="O'Malley M.A."/>
            <person name="Stajich J.E."/>
            <person name="Spatafora J.W."/>
            <person name="Visel A."/>
            <person name="Grigoriev I.V."/>
        </authorList>
    </citation>
    <scope>NUCLEOTIDE SEQUENCE [LARGE SCALE GENOMIC DNA]</scope>
    <source>
        <strain evidence="3">finn</strain>
    </source>
</reference>
<dbReference type="GO" id="GO:0000920">
    <property type="term" value="P:septum digestion after cytokinesis"/>
    <property type="evidence" value="ECO:0007669"/>
    <property type="project" value="EnsemblFungi"/>
</dbReference>
<dbReference type="Proteomes" id="UP000193719">
    <property type="component" value="Unassembled WGS sequence"/>
</dbReference>
<evidence type="ECO:0000256" key="1">
    <source>
        <dbReference type="PIRSR" id="PIRSR605301-1"/>
    </source>
</evidence>
<feature type="binding site" evidence="1">
    <location>
        <position position="81"/>
    </location>
    <ligand>
        <name>Zn(2+)</name>
        <dbReference type="ChEBI" id="CHEBI:29105"/>
    </ligand>
</feature>
<dbReference type="OrthoDB" id="8170117at2759"/>
<dbReference type="GO" id="GO:0032153">
    <property type="term" value="C:cell division site"/>
    <property type="evidence" value="ECO:0007669"/>
    <property type="project" value="EnsemblFungi"/>
</dbReference>
<dbReference type="STRING" id="1754191.A0A1Y1VH48"/>
<dbReference type="InterPro" id="IPR005301">
    <property type="entry name" value="MOB_kinase_act_fam"/>
</dbReference>
<keyword evidence="1" id="KW-0862">Zinc</keyword>
<dbReference type="PANTHER" id="PTHR22599">
    <property type="entry name" value="MPS ONE BINDER KINASE ACTIVATOR-LIKE MOB"/>
    <property type="match status" value="1"/>
</dbReference>
<dbReference type="GO" id="GO:0043332">
    <property type="term" value="C:mating projection tip"/>
    <property type="evidence" value="ECO:0007669"/>
    <property type="project" value="EnsemblFungi"/>
</dbReference>
<dbReference type="AlphaFoldDB" id="A0A1Y1VH48"/>
<reference evidence="2 3" key="1">
    <citation type="submission" date="2016-08" db="EMBL/GenBank/DDBJ databases">
        <title>Genomes of anaerobic fungi encode conserved fungal cellulosomes for biomass hydrolysis.</title>
        <authorList>
            <consortium name="DOE Joint Genome Institute"/>
            <person name="Haitjema C.H."/>
            <person name="Gilmore S.P."/>
            <person name="Henske J.K."/>
            <person name="Solomon K.V."/>
            <person name="De Groot R."/>
            <person name="Kuo A."/>
            <person name="Mondo S.J."/>
            <person name="Salamov A.A."/>
            <person name="Labutti K."/>
            <person name="Zhao Z."/>
            <person name="Chiniquy J."/>
            <person name="Barry K."/>
            <person name="Brewer H.M."/>
            <person name="Purvine S.O."/>
            <person name="Wright A.T."/>
            <person name="Boxma B."/>
            <person name="Van Alen T."/>
            <person name="Hackstein J.H."/>
            <person name="Baker S.E."/>
            <person name="Grigoriev I.V."/>
            <person name="O'Malley M.A."/>
        </authorList>
    </citation>
    <scope>NUCLEOTIDE SEQUENCE [LARGE SCALE GENOMIC DNA]</scope>
    <source>
        <strain evidence="3">finn</strain>
    </source>
</reference>
<keyword evidence="1" id="KW-0479">Metal-binding</keyword>
<proteinExistence type="predicted"/>
<dbReference type="GO" id="GO:0005934">
    <property type="term" value="C:cellular bud tip"/>
    <property type="evidence" value="ECO:0007669"/>
    <property type="project" value="EnsemblFungi"/>
</dbReference>
<comment type="caution">
    <text evidence="2">The sequence shown here is derived from an EMBL/GenBank/DDBJ whole genome shotgun (WGS) entry which is preliminary data.</text>
</comment>
<dbReference type="Pfam" id="PF03637">
    <property type="entry name" value="Mob1_phocein"/>
    <property type="match status" value="1"/>
</dbReference>
<dbReference type="GO" id="GO:0030295">
    <property type="term" value="F:protein kinase activator activity"/>
    <property type="evidence" value="ECO:0007669"/>
    <property type="project" value="EnsemblFungi"/>
</dbReference>
<feature type="binding site" evidence="1">
    <location>
        <position position="163"/>
    </location>
    <ligand>
        <name>Zn(2+)</name>
        <dbReference type="ChEBI" id="CHEBI:29105"/>
    </ligand>
</feature>
<keyword evidence="3" id="KW-1185">Reference proteome</keyword>
<dbReference type="GO" id="GO:0005938">
    <property type="term" value="C:cell cortex"/>
    <property type="evidence" value="ECO:0007669"/>
    <property type="project" value="EnsemblFungi"/>
</dbReference>
<dbReference type="GO" id="GO:0062200">
    <property type="term" value="P:RAM/MOR signaling"/>
    <property type="evidence" value="ECO:0007669"/>
    <property type="project" value="EnsemblFungi"/>
</dbReference>
<dbReference type="GO" id="GO:2000100">
    <property type="term" value="P:regulation of establishment or maintenance of bipolar cell polarity regulating cell shape"/>
    <property type="evidence" value="ECO:0007669"/>
    <property type="project" value="EnsemblFungi"/>
</dbReference>
<dbReference type="GO" id="GO:0005935">
    <property type="term" value="C:cellular bud neck"/>
    <property type="evidence" value="ECO:0007669"/>
    <property type="project" value="EnsemblFungi"/>
</dbReference>
<protein>
    <submittedName>
        <fullName evidence="2">Mps1 binder-like protein</fullName>
    </submittedName>
</protein>
<dbReference type="SUPFAM" id="SSF101152">
    <property type="entry name" value="Mob1/phocein"/>
    <property type="match status" value="1"/>
</dbReference>
<dbReference type="GO" id="GO:0005634">
    <property type="term" value="C:nucleus"/>
    <property type="evidence" value="ECO:0007669"/>
    <property type="project" value="EnsemblFungi"/>
</dbReference>
<feature type="binding site" evidence="1">
    <location>
        <position position="158"/>
    </location>
    <ligand>
        <name>Zn(2+)</name>
        <dbReference type="ChEBI" id="CHEBI:29105"/>
    </ligand>
</feature>
<dbReference type="SMART" id="SM01388">
    <property type="entry name" value="Mob1_phocein"/>
    <property type="match status" value="1"/>
</dbReference>
<dbReference type="GO" id="GO:0007118">
    <property type="term" value="P:budding cell apical bud growth"/>
    <property type="evidence" value="ECO:0007669"/>
    <property type="project" value="EnsemblFungi"/>
</dbReference>
<sequence length="213" mass="24861">MSFFNISKLGRSKSKKNQQKPLFVAQPFISATLVNGSLKKIVELPKYVDQNEWLAVNTFDFFNYINQFYGVIADFCTTKDCPIMSAGPNYEYTWTDNQKKNVKFAAPKYVDFVMTRIQNLLNDESVFPTKSAPGCEFPKDFINILRSIYKQLFRILAHIYWSHYDKILHLSCEGHLNTLFAHFICFAREFDLLDKKELAPMSDLIAELEYQMK</sequence>
<gene>
    <name evidence="2" type="ORF">BCR36DRAFT_396187</name>
</gene>
<dbReference type="GO" id="GO:1902554">
    <property type="term" value="C:serine/threonine protein kinase complex"/>
    <property type="evidence" value="ECO:0007669"/>
    <property type="project" value="EnsemblFungi"/>
</dbReference>
<evidence type="ECO:0000313" key="3">
    <source>
        <dbReference type="Proteomes" id="UP000193719"/>
    </source>
</evidence>
<feature type="binding site" evidence="1">
    <location>
        <position position="76"/>
    </location>
    <ligand>
        <name>Zn(2+)</name>
        <dbReference type="ChEBI" id="CHEBI:29105"/>
    </ligand>
</feature>